<name>A0A9Q3W6I0_9GAMM</name>
<comment type="caution">
    <text evidence="2">The sequence shown here is derived from an EMBL/GenBank/DDBJ whole genome shotgun (WGS) entry which is preliminary data.</text>
</comment>
<dbReference type="EMBL" id="JAJVKT010000020">
    <property type="protein sequence ID" value="MCE7510101.1"/>
    <property type="molecule type" value="Genomic_DNA"/>
</dbReference>
<evidence type="ECO:0000313" key="3">
    <source>
        <dbReference type="Proteomes" id="UP001107961"/>
    </source>
</evidence>
<evidence type="ECO:0000256" key="1">
    <source>
        <dbReference type="SAM" id="SignalP"/>
    </source>
</evidence>
<accession>A0A9Q3W6I0</accession>
<dbReference type="RefSeq" id="WP_233926011.1">
    <property type="nucleotide sequence ID" value="NZ_JAJVKT010000020.1"/>
</dbReference>
<organism evidence="2 3">
    <name type="scientific">Alloalcanivorax xenomutans</name>
    <dbReference type="NCBI Taxonomy" id="1094342"/>
    <lineage>
        <taxon>Bacteria</taxon>
        <taxon>Pseudomonadati</taxon>
        <taxon>Pseudomonadota</taxon>
        <taxon>Gammaproteobacteria</taxon>
        <taxon>Oceanospirillales</taxon>
        <taxon>Alcanivoracaceae</taxon>
        <taxon>Alloalcanivorax</taxon>
    </lineage>
</organism>
<proteinExistence type="predicted"/>
<keyword evidence="1" id="KW-0732">Signal</keyword>
<gene>
    <name evidence="2" type="ORF">LZG35_15795</name>
</gene>
<keyword evidence="3" id="KW-1185">Reference proteome</keyword>
<reference evidence="2" key="1">
    <citation type="submission" date="2022-01" db="EMBL/GenBank/DDBJ databases">
        <authorList>
            <person name="Karlyshev A.V."/>
            <person name="Jaspars M."/>
        </authorList>
    </citation>
    <scope>NUCLEOTIDE SEQUENCE</scope>
    <source>
        <strain evidence="2">AGSA3-2</strain>
    </source>
</reference>
<sequence length="258" mass="28271">MTLSSPPCLSVTGGKRRLMALFSLILLFAALQARASEATPRPLEPGDETGDRLTAEAPMNFNDGSRYHLYRVELAANQVARFDVTGGLNSYLSLFAPDGTLLQHEKNGQSDTALHSYHAHLSQKIEREGSYLLAVGGNSPRSLGQYTVSVKTTELQSIAPLVPGVTIKDWLRGLDAKHTLHVDKIGQYRIRFGSDDFSAYLLVDHGSHYEAIDSGDDTDAHLDVFLRAPGDYELIIRSSDESWQEGLYTLGVEALSCC</sequence>
<feature type="chain" id="PRO_5040308057" description="Peptidase C-terminal archaeal/bacterial domain-containing protein" evidence="1">
    <location>
        <begin position="36"/>
        <end position="258"/>
    </location>
</feature>
<evidence type="ECO:0000313" key="2">
    <source>
        <dbReference type="EMBL" id="MCE7510101.1"/>
    </source>
</evidence>
<dbReference type="Gene3D" id="2.60.120.380">
    <property type="match status" value="1"/>
</dbReference>
<evidence type="ECO:0008006" key="4">
    <source>
        <dbReference type="Google" id="ProtNLM"/>
    </source>
</evidence>
<protein>
    <recommendedName>
        <fullName evidence="4">Peptidase C-terminal archaeal/bacterial domain-containing protein</fullName>
    </recommendedName>
</protein>
<dbReference type="AlphaFoldDB" id="A0A9Q3W6I0"/>
<feature type="signal peptide" evidence="1">
    <location>
        <begin position="1"/>
        <end position="35"/>
    </location>
</feature>
<dbReference type="Proteomes" id="UP001107961">
    <property type="component" value="Unassembled WGS sequence"/>
</dbReference>